<dbReference type="SFLD" id="SFLDG01150">
    <property type="entry name" value="Main.1:_Beta-like"/>
    <property type="match status" value="1"/>
</dbReference>
<evidence type="ECO:0000313" key="9">
    <source>
        <dbReference type="Proteomes" id="UP001056386"/>
    </source>
</evidence>
<reference evidence="7" key="2">
    <citation type="submission" date="2022-06" db="EMBL/GenBank/DDBJ databases">
        <title>Draft genome sequence of Burkholderia glumae strain GR20004 isolated from rice panicle showing bacterial panicle blight.</title>
        <authorList>
            <person name="Choi S.Y."/>
            <person name="Lee Y.H."/>
        </authorList>
    </citation>
    <scope>NUCLEOTIDE SEQUENCE</scope>
    <source>
        <strain evidence="7">GR20004</strain>
    </source>
</reference>
<reference evidence="6 8" key="1">
    <citation type="submission" date="2020-12" db="EMBL/GenBank/DDBJ databases">
        <title>FDA dAtabase for Regulatory Grade micrObial Sequences (FDA-ARGOS): Supporting development and validation of Infectious Disease Dx tests.</title>
        <authorList>
            <person name="Minogue T."/>
            <person name="Wolcott M."/>
            <person name="Wasieloski L."/>
            <person name="Aguilar W."/>
            <person name="Moore D."/>
            <person name="Jaissle J."/>
            <person name="Tallon L."/>
            <person name="Sadzewicz L."/>
            <person name="Zhao X."/>
            <person name="Boylan J."/>
            <person name="Ott S."/>
            <person name="Bowen H."/>
            <person name="Vavikolanu K."/>
            <person name="Mehta A."/>
            <person name="Aluvathingal J."/>
            <person name="Nadendla S."/>
            <person name="Yan Y."/>
            <person name="Sichtig H."/>
        </authorList>
    </citation>
    <scope>NUCLEOTIDE SEQUENCE [LARGE SCALE GENOMIC DNA]</scope>
    <source>
        <strain evidence="6 8">FDAARGOS_949</strain>
    </source>
</reference>
<keyword evidence="9" id="KW-1185">Reference proteome</keyword>
<dbReference type="InterPro" id="IPR036249">
    <property type="entry name" value="Thioredoxin-like_sf"/>
</dbReference>
<feature type="domain" description="GST N-terminal" evidence="4">
    <location>
        <begin position="3"/>
        <end position="86"/>
    </location>
</feature>
<dbReference type="PANTHER" id="PTHR44051">
    <property type="entry name" value="GLUTATHIONE S-TRANSFERASE-RELATED"/>
    <property type="match status" value="1"/>
</dbReference>
<evidence type="ECO:0000313" key="8">
    <source>
        <dbReference type="Proteomes" id="UP000594892"/>
    </source>
</evidence>
<dbReference type="SUPFAM" id="SSF52833">
    <property type="entry name" value="Thioredoxin-like"/>
    <property type="match status" value="1"/>
</dbReference>
<evidence type="ECO:0000256" key="2">
    <source>
        <dbReference type="ARBA" id="ARBA00022679"/>
    </source>
</evidence>
<dbReference type="InterPro" id="IPR036282">
    <property type="entry name" value="Glutathione-S-Trfase_C_sf"/>
</dbReference>
<dbReference type="Gene3D" id="3.40.30.10">
    <property type="entry name" value="Glutaredoxin"/>
    <property type="match status" value="1"/>
</dbReference>
<dbReference type="Gene3D" id="1.20.1050.10">
    <property type="match status" value="1"/>
</dbReference>
<evidence type="ECO:0000313" key="6">
    <source>
        <dbReference type="EMBL" id="QPQ94009.1"/>
    </source>
</evidence>
<evidence type="ECO:0000259" key="5">
    <source>
        <dbReference type="PROSITE" id="PS50405"/>
    </source>
</evidence>
<dbReference type="SUPFAM" id="SSF47616">
    <property type="entry name" value="GST C-terminal domain-like"/>
    <property type="match status" value="1"/>
</dbReference>
<protein>
    <submittedName>
        <fullName evidence="6">Glutathione S-transferase N-terminal domain-containing protein</fullName>
    </submittedName>
</protein>
<dbReference type="Pfam" id="PF00043">
    <property type="entry name" value="GST_C"/>
    <property type="match status" value="1"/>
</dbReference>
<accession>A0AAP9Y554</accession>
<dbReference type="InterPro" id="IPR004045">
    <property type="entry name" value="Glutathione_S-Trfase_N"/>
</dbReference>
<dbReference type="EMBL" id="CP065601">
    <property type="protein sequence ID" value="QPQ94009.1"/>
    <property type="molecule type" value="Genomic_DNA"/>
</dbReference>
<dbReference type="RefSeq" id="WP_012735128.1">
    <property type="nucleotide sequence ID" value="NZ_CP021074.1"/>
</dbReference>
<dbReference type="SFLD" id="SFLDS00019">
    <property type="entry name" value="Glutathione_Transferase_(cytos"/>
    <property type="match status" value="1"/>
</dbReference>
<dbReference type="AlphaFoldDB" id="A0AAP9Y554"/>
<dbReference type="PROSITE" id="PS50405">
    <property type="entry name" value="GST_CTER"/>
    <property type="match status" value="1"/>
</dbReference>
<dbReference type="FunFam" id="3.40.30.10:FF:000039">
    <property type="entry name" value="Glutathione S-transferase domain"/>
    <property type="match status" value="1"/>
</dbReference>
<comment type="similarity">
    <text evidence="1 3">Belongs to the GST superfamily.</text>
</comment>
<gene>
    <name evidence="6" type="ORF">I6H06_17685</name>
    <name evidence="7" type="ORF">NFI99_19650</name>
</gene>
<dbReference type="EMBL" id="CP099587">
    <property type="protein sequence ID" value="USS47088.1"/>
    <property type="molecule type" value="Genomic_DNA"/>
</dbReference>
<dbReference type="Proteomes" id="UP000594892">
    <property type="component" value="Chromosome 2"/>
</dbReference>
<proteinExistence type="inferred from homology"/>
<dbReference type="CDD" id="cd03048">
    <property type="entry name" value="GST_N_Ure2p_like"/>
    <property type="match status" value="1"/>
</dbReference>
<name>A0AAP9Y554_BURGL</name>
<dbReference type="SFLD" id="SFLDG01151">
    <property type="entry name" value="Main.2:_Nu-like"/>
    <property type="match status" value="1"/>
</dbReference>
<keyword evidence="2" id="KW-0808">Transferase</keyword>
<dbReference type="PROSITE" id="PS50404">
    <property type="entry name" value="GST_NTER"/>
    <property type="match status" value="1"/>
</dbReference>
<dbReference type="PANTHER" id="PTHR44051:SF8">
    <property type="entry name" value="GLUTATHIONE S-TRANSFERASE GSTA"/>
    <property type="match status" value="1"/>
</dbReference>
<dbReference type="Proteomes" id="UP001056386">
    <property type="component" value="Chromosome 1"/>
</dbReference>
<evidence type="ECO:0000259" key="4">
    <source>
        <dbReference type="PROSITE" id="PS50404"/>
    </source>
</evidence>
<organism evidence="6 8">
    <name type="scientific">Burkholderia glumae</name>
    <name type="common">Pseudomonas glumae</name>
    <dbReference type="NCBI Taxonomy" id="337"/>
    <lineage>
        <taxon>Bacteria</taxon>
        <taxon>Pseudomonadati</taxon>
        <taxon>Pseudomonadota</taxon>
        <taxon>Betaproteobacteria</taxon>
        <taxon>Burkholderiales</taxon>
        <taxon>Burkholderiaceae</taxon>
        <taxon>Burkholderia</taxon>
    </lineage>
</organism>
<evidence type="ECO:0000256" key="3">
    <source>
        <dbReference type="RuleBase" id="RU003494"/>
    </source>
</evidence>
<dbReference type="Pfam" id="PF02798">
    <property type="entry name" value="GST_N"/>
    <property type="match status" value="1"/>
</dbReference>
<dbReference type="InterPro" id="IPR010987">
    <property type="entry name" value="Glutathione-S-Trfase_C-like"/>
</dbReference>
<dbReference type="GeneID" id="45697476"/>
<sequence>MTSNSLTFYTADTPNGQKISIFLCEAKLSYEQVNLNLSKGEQREPAFLKLNPNGKIPVIVDHEAGVTLWESGAILTYLASKHGLLWPKDYREQAVINQWLQFQMGAIGPMLGQLWWFTHGSKTGNTEAIHRYHNETHRLYGVVDRQLGAFPYLAGNQYTIADIAAFPWLRTYDELGIDPTPYSHVQRWLDALEKRPAVRDGLAAVKAG</sequence>
<evidence type="ECO:0000313" key="7">
    <source>
        <dbReference type="EMBL" id="USS47088.1"/>
    </source>
</evidence>
<dbReference type="SFLD" id="SFLDG00358">
    <property type="entry name" value="Main_(cytGST)"/>
    <property type="match status" value="1"/>
</dbReference>
<feature type="domain" description="GST C-terminal" evidence="5">
    <location>
        <begin position="89"/>
        <end position="208"/>
    </location>
</feature>
<dbReference type="GO" id="GO:0016740">
    <property type="term" value="F:transferase activity"/>
    <property type="evidence" value="ECO:0007669"/>
    <property type="project" value="UniProtKB-KW"/>
</dbReference>
<dbReference type="InterPro" id="IPR004046">
    <property type="entry name" value="GST_C"/>
</dbReference>
<dbReference type="InterPro" id="IPR040079">
    <property type="entry name" value="Glutathione_S-Trfase"/>
</dbReference>
<evidence type="ECO:0000256" key="1">
    <source>
        <dbReference type="ARBA" id="ARBA00007409"/>
    </source>
</evidence>